<evidence type="ECO:0000256" key="2">
    <source>
        <dbReference type="ARBA" id="ARBA00022723"/>
    </source>
</evidence>
<accession>A0ABX1T0G8</accession>
<keyword evidence="3" id="KW-0378">Hydrolase</keyword>
<evidence type="ECO:0000256" key="1">
    <source>
        <dbReference type="ARBA" id="ARBA00022722"/>
    </source>
</evidence>
<keyword evidence="7" id="KW-1185">Reference proteome</keyword>
<gene>
    <name evidence="6" type="ORF">G1C94_0946</name>
</gene>
<protein>
    <submittedName>
        <fullName evidence="6">Twitching motility protein PilT</fullName>
    </submittedName>
</protein>
<dbReference type="Proteomes" id="UP000553756">
    <property type="component" value="Unassembled WGS sequence"/>
</dbReference>
<sequence>MKLLLDTNIVLDFCNNRRVPFHGECIDLLSVCLGRSDIELMVALSSLNDAYYALRRHYGTESQARQDIGRLLDLFEIRPLLVRHARQSYQSDEPDFEDGLIRVVAEDNQADVIVTRDAAAFAHSSVAHMNALECLKLLRGAGVIAAKCRPTG</sequence>
<dbReference type="SUPFAM" id="SSF88723">
    <property type="entry name" value="PIN domain-like"/>
    <property type="match status" value="1"/>
</dbReference>
<dbReference type="InterPro" id="IPR029060">
    <property type="entry name" value="PIN-like_dom_sf"/>
</dbReference>
<evidence type="ECO:0000313" key="6">
    <source>
        <dbReference type="EMBL" id="NMN02324.1"/>
    </source>
</evidence>
<keyword evidence="2" id="KW-0479">Metal-binding</keyword>
<dbReference type="InterPro" id="IPR002716">
    <property type="entry name" value="PIN_dom"/>
</dbReference>
<feature type="domain" description="PIN" evidence="5">
    <location>
        <begin position="2"/>
        <end position="118"/>
    </location>
</feature>
<dbReference type="Gene3D" id="3.40.50.1010">
    <property type="entry name" value="5'-nuclease"/>
    <property type="match status" value="1"/>
</dbReference>
<dbReference type="CDD" id="cd09854">
    <property type="entry name" value="PIN_VapC-like"/>
    <property type="match status" value="1"/>
</dbReference>
<evidence type="ECO:0000313" key="7">
    <source>
        <dbReference type="Proteomes" id="UP000553756"/>
    </source>
</evidence>
<dbReference type="RefSeq" id="WP_172145494.1">
    <property type="nucleotide sequence ID" value="NZ_JAAIIJ010000018.1"/>
</dbReference>
<name>A0ABX1T0G8_9BIFI</name>
<proteinExistence type="predicted"/>
<keyword evidence="1" id="KW-0540">Nuclease</keyword>
<keyword evidence="4" id="KW-0460">Magnesium</keyword>
<reference evidence="6 7" key="1">
    <citation type="submission" date="2020-02" db="EMBL/GenBank/DDBJ databases">
        <title>Characterization of phylogenetic diversity of novel bifidobacterial species isolated in Czech ZOOs.</title>
        <authorList>
            <person name="Lugli G.A."/>
            <person name="Vera N.B."/>
            <person name="Ventura M."/>
        </authorList>
    </citation>
    <scope>NUCLEOTIDE SEQUENCE [LARGE SCALE GENOMIC DNA]</scope>
    <source>
        <strain evidence="6 7">DSM 109963</strain>
    </source>
</reference>
<dbReference type="Pfam" id="PF13470">
    <property type="entry name" value="PIN_3"/>
    <property type="match status" value="1"/>
</dbReference>
<comment type="caution">
    <text evidence="6">The sequence shown here is derived from an EMBL/GenBank/DDBJ whole genome shotgun (WGS) entry which is preliminary data.</text>
</comment>
<dbReference type="EMBL" id="JAAIIJ010000018">
    <property type="protein sequence ID" value="NMN02324.1"/>
    <property type="molecule type" value="Genomic_DNA"/>
</dbReference>
<evidence type="ECO:0000256" key="3">
    <source>
        <dbReference type="ARBA" id="ARBA00022801"/>
    </source>
</evidence>
<evidence type="ECO:0000259" key="5">
    <source>
        <dbReference type="Pfam" id="PF13470"/>
    </source>
</evidence>
<evidence type="ECO:0000256" key="4">
    <source>
        <dbReference type="ARBA" id="ARBA00022842"/>
    </source>
</evidence>
<organism evidence="6 7">
    <name type="scientific">Bifidobacterium panos</name>
    <dbReference type="NCBI Taxonomy" id="2675321"/>
    <lineage>
        <taxon>Bacteria</taxon>
        <taxon>Bacillati</taxon>
        <taxon>Actinomycetota</taxon>
        <taxon>Actinomycetes</taxon>
        <taxon>Bifidobacteriales</taxon>
        <taxon>Bifidobacteriaceae</taxon>
        <taxon>Bifidobacterium</taxon>
    </lineage>
</organism>